<name>A0A5J5ERB9_9PEZI</name>
<evidence type="ECO:0000256" key="1">
    <source>
        <dbReference type="SAM" id="MobiDB-lite"/>
    </source>
</evidence>
<gene>
    <name evidence="2" type="ORF">FN846DRAFT_960522</name>
</gene>
<proteinExistence type="predicted"/>
<organism evidence="2 3">
    <name type="scientific">Sphaerosporella brunnea</name>
    <dbReference type="NCBI Taxonomy" id="1250544"/>
    <lineage>
        <taxon>Eukaryota</taxon>
        <taxon>Fungi</taxon>
        <taxon>Dikarya</taxon>
        <taxon>Ascomycota</taxon>
        <taxon>Pezizomycotina</taxon>
        <taxon>Pezizomycetes</taxon>
        <taxon>Pezizales</taxon>
        <taxon>Pyronemataceae</taxon>
        <taxon>Sphaerosporella</taxon>
    </lineage>
</organism>
<evidence type="ECO:0000313" key="3">
    <source>
        <dbReference type="Proteomes" id="UP000326924"/>
    </source>
</evidence>
<feature type="compositionally biased region" description="Low complexity" evidence="1">
    <location>
        <begin position="386"/>
        <end position="397"/>
    </location>
</feature>
<reference evidence="2 3" key="1">
    <citation type="submission" date="2019-09" db="EMBL/GenBank/DDBJ databases">
        <title>Draft genome of the ectomycorrhizal ascomycete Sphaerosporella brunnea.</title>
        <authorList>
            <consortium name="DOE Joint Genome Institute"/>
            <person name="Benucci G.M."/>
            <person name="Marozzi G."/>
            <person name="Antonielli L."/>
            <person name="Sanchez S."/>
            <person name="Marco P."/>
            <person name="Wang X."/>
            <person name="Falini L.B."/>
            <person name="Barry K."/>
            <person name="Haridas S."/>
            <person name="Lipzen A."/>
            <person name="Labutti K."/>
            <person name="Grigoriev I.V."/>
            <person name="Murat C."/>
            <person name="Martin F."/>
            <person name="Albertini E."/>
            <person name="Donnini D."/>
            <person name="Bonito G."/>
        </authorList>
    </citation>
    <scope>NUCLEOTIDE SEQUENCE [LARGE SCALE GENOMIC DNA]</scope>
    <source>
        <strain evidence="2 3">Sb_GMNB300</strain>
    </source>
</reference>
<dbReference type="InParanoid" id="A0A5J5ERB9"/>
<feature type="region of interest" description="Disordered" evidence="1">
    <location>
        <begin position="95"/>
        <end position="121"/>
    </location>
</feature>
<dbReference type="EMBL" id="VXIS01000167">
    <property type="protein sequence ID" value="KAA8899404.1"/>
    <property type="molecule type" value="Genomic_DNA"/>
</dbReference>
<dbReference type="Proteomes" id="UP000326924">
    <property type="component" value="Unassembled WGS sequence"/>
</dbReference>
<feature type="compositionally biased region" description="Acidic residues" evidence="1">
    <location>
        <begin position="95"/>
        <end position="114"/>
    </location>
</feature>
<dbReference type="AlphaFoldDB" id="A0A5J5ERB9"/>
<evidence type="ECO:0000313" key="2">
    <source>
        <dbReference type="EMBL" id="KAA8899404.1"/>
    </source>
</evidence>
<feature type="region of interest" description="Disordered" evidence="1">
    <location>
        <begin position="324"/>
        <end position="397"/>
    </location>
</feature>
<accession>A0A5J5ERB9</accession>
<keyword evidence="3" id="KW-1185">Reference proteome</keyword>
<dbReference type="OrthoDB" id="5402147at2759"/>
<protein>
    <submittedName>
        <fullName evidence="2">Uncharacterized protein</fullName>
    </submittedName>
</protein>
<feature type="compositionally biased region" description="Low complexity" evidence="1">
    <location>
        <begin position="464"/>
        <end position="483"/>
    </location>
</feature>
<feature type="region of interest" description="Disordered" evidence="1">
    <location>
        <begin position="464"/>
        <end position="485"/>
    </location>
</feature>
<feature type="compositionally biased region" description="Low complexity" evidence="1">
    <location>
        <begin position="356"/>
        <end position="378"/>
    </location>
</feature>
<sequence length="569" mass="62753">MAFQAPTRARQLTLSRLQSYRESHSTFGSSAAGAPLLTPDTEEWVVFSPSNAGATSTILSGTNRESDVGSIISVSSPRAAGARYDAIPGVFDEYTEEDEEGEEEEEEESLDGAETDSLQPFRENQDPVLFPTLPTHDGLGTFSSMGVSGFRSLEESLRIVAACGQAQEGNDTHSRIQKWRMEQGVALMDEIEKATRRRRRLSLINRLSTEVDTEAKLIEAPITVEDGEKPLNAPSQPVSDVAIETQEDEDNANESFLERITRSFIRDIMGIDDQLLEVLFGEALPAEAQMHTISEEVQFKKDTEERILNRIAKELGELVHLYTQHPSGASPTQRQQLEKEDEQDSDDGVKTPQPRPNQQKQPQQPTIDTTTAETATDIMPSPPKPQRSSSFSSAASSVPQFQFEPTLAFQQDDEASHAAWWGIEEADDTKSARLRREYWEQDLDVRLVFSYLKSRFCGHPGRGAPSIAASSTAATPSSSSAPIHHQHPLINRKHTYHIANRRQSISQSKPVSVSAVFSKKVSCASHDRVAKDRRSSKASSRSRGYYWDVATSVGSGQSSCVGTGVWAAI</sequence>
<comment type="caution">
    <text evidence="2">The sequence shown here is derived from an EMBL/GenBank/DDBJ whole genome shotgun (WGS) entry which is preliminary data.</text>
</comment>
<feature type="compositionally biased region" description="Polar residues" evidence="1">
    <location>
        <begin position="324"/>
        <end position="335"/>
    </location>
</feature>